<sequence length="75" mass="8492">MLVLARKVGESIFIGNDVEVKILKIDGGEVKIGISAPKSVRILRKELYEEIMAENKKAIEFDIKDISEVSKFENR</sequence>
<comment type="function">
    <text evidence="4">A translational regulator that binds mRNA to regulate translation initiation and/or mRNA stability. Usually binds in the 5'-UTR at or near the Shine-Dalgarno sequence preventing ribosome-binding, thus repressing translation. Its main target seems to be the major flagellin gene, while its function is anatagonized by FliW.</text>
</comment>
<comment type="subunit">
    <text evidence="4">Homodimer; the beta-strands of each monomer intercalate to form a hydrophobic core, while the alpha-helices form wings that extend away from the core.</text>
</comment>
<dbReference type="Gene3D" id="2.60.40.4380">
    <property type="entry name" value="Translational regulator CsrA"/>
    <property type="match status" value="1"/>
</dbReference>
<dbReference type="SUPFAM" id="SSF117130">
    <property type="entry name" value="CsrA-like"/>
    <property type="match status" value="1"/>
</dbReference>
<dbReference type="InterPro" id="IPR036107">
    <property type="entry name" value="CsrA_sf"/>
</dbReference>
<gene>
    <name evidence="4" type="primary">csrA</name>
    <name evidence="5" type="ORF">BW47_01345</name>
</gene>
<evidence type="ECO:0000256" key="2">
    <source>
        <dbReference type="ARBA" id="ARBA00022845"/>
    </source>
</evidence>
<dbReference type="EMBL" id="CP007389">
    <property type="protein sequence ID" value="APT73317.1"/>
    <property type="molecule type" value="Genomic_DNA"/>
</dbReference>
<keyword evidence="6" id="KW-1185">Reference proteome</keyword>
<keyword evidence="4" id="KW-0678">Repressor</keyword>
<dbReference type="Proteomes" id="UP000185490">
    <property type="component" value="Chromosome"/>
</dbReference>
<comment type="subcellular location">
    <subcellularLocation>
        <location evidence="4">Cytoplasm</location>
    </subcellularLocation>
</comment>
<evidence type="ECO:0000313" key="5">
    <source>
        <dbReference type="EMBL" id="APT73317.1"/>
    </source>
</evidence>
<comment type="similarity">
    <text evidence="4">Belongs to the CsrA/RsmA family.</text>
</comment>
<organism evidence="5 6">
    <name type="scientific">Thermosipho melanesiensis</name>
    <dbReference type="NCBI Taxonomy" id="46541"/>
    <lineage>
        <taxon>Bacteria</taxon>
        <taxon>Thermotogati</taxon>
        <taxon>Thermotogota</taxon>
        <taxon>Thermotogae</taxon>
        <taxon>Thermotogales</taxon>
        <taxon>Fervidobacteriaceae</taxon>
        <taxon>Thermosipho</taxon>
    </lineage>
</organism>
<dbReference type="NCBIfam" id="TIGR00202">
    <property type="entry name" value="csrA"/>
    <property type="match status" value="1"/>
</dbReference>
<reference evidence="5 6" key="1">
    <citation type="submission" date="2014-02" db="EMBL/GenBank/DDBJ databases">
        <title>Diversity of Thermotogales isolates from hydrothermal vents.</title>
        <authorList>
            <person name="Haverkamp T.H.A."/>
            <person name="Lossouarn J."/>
            <person name="Geslin C."/>
            <person name="Nesbo C.L."/>
        </authorList>
    </citation>
    <scope>NUCLEOTIDE SEQUENCE [LARGE SCALE GENOMIC DNA]</scope>
    <source>
        <strain evidence="5 6">431</strain>
    </source>
</reference>
<dbReference type="PANTHER" id="PTHR34984:SF1">
    <property type="entry name" value="CARBON STORAGE REGULATOR"/>
    <property type="match status" value="1"/>
</dbReference>
<keyword evidence="2 4" id="KW-0810">Translation regulation</keyword>
<protein>
    <recommendedName>
        <fullName evidence="4">Translational regulator CsrA</fullName>
    </recommendedName>
</protein>
<name>A0ABN4UV31_9BACT</name>
<dbReference type="PANTHER" id="PTHR34984">
    <property type="entry name" value="CARBON STORAGE REGULATOR"/>
    <property type="match status" value="1"/>
</dbReference>
<evidence type="ECO:0000313" key="6">
    <source>
        <dbReference type="Proteomes" id="UP000185490"/>
    </source>
</evidence>
<keyword evidence="3 4" id="KW-0694">RNA-binding</keyword>
<dbReference type="RefSeq" id="WP_012056481.1">
    <property type="nucleotide sequence ID" value="NZ_CP007389.1"/>
</dbReference>
<proteinExistence type="inferred from homology"/>
<evidence type="ECO:0000256" key="4">
    <source>
        <dbReference type="HAMAP-Rule" id="MF_00167"/>
    </source>
</evidence>
<keyword evidence="4" id="KW-1005">Bacterial flagellum biogenesis</keyword>
<dbReference type="NCBIfam" id="NF002469">
    <property type="entry name" value="PRK01712.1"/>
    <property type="match status" value="1"/>
</dbReference>
<keyword evidence="1 4" id="KW-0963">Cytoplasm</keyword>
<evidence type="ECO:0000256" key="3">
    <source>
        <dbReference type="ARBA" id="ARBA00022884"/>
    </source>
</evidence>
<dbReference type="Pfam" id="PF02599">
    <property type="entry name" value="CsrA"/>
    <property type="match status" value="1"/>
</dbReference>
<evidence type="ECO:0000256" key="1">
    <source>
        <dbReference type="ARBA" id="ARBA00022490"/>
    </source>
</evidence>
<accession>A0ABN4UV31</accession>
<dbReference type="HAMAP" id="MF_00167">
    <property type="entry name" value="CsrA"/>
    <property type="match status" value="1"/>
</dbReference>
<dbReference type="InterPro" id="IPR003751">
    <property type="entry name" value="CsrA"/>
</dbReference>